<gene>
    <name evidence="7" type="ORF">GPUH_LOCUS13332</name>
</gene>
<proteinExistence type="inferred from homology"/>
<dbReference type="Proteomes" id="UP000271098">
    <property type="component" value="Unassembled WGS sequence"/>
</dbReference>
<evidence type="ECO:0000256" key="4">
    <source>
        <dbReference type="ARBA" id="ARBA00023136"/>
    </source>
</evidence>
<keyword evidence="3" id="KW-0808">Transferase</keyword>
<evidence type="ECO:0000256" key="2">
    <source>
        <dbReference type="ARBA" id="ARBA00010271"/>
    </source>
</evidence>
<name>A0A183DX91_9BILA</name>
<sequence>MTFYRSRLSSVQSILRLLSFQRKQQMREQISFVYERYFSSLQKIVLTTLKILERRIISNSFVTYDAWNPDPRKQRDLAPLFLPYHAHSEGFTAVILTYNKPDSLFSVIRLLSRVRSLRSIVIVWNHWSQPPPATEWPQLNRPTHIIQMDRNLLSNRFILFSEITTEALFQTWRENPDRLVGFLPRAAVFNESTKQYEYATEWANSMNIILTGASFYHKYYGMLYHELLPAAMLDYVEKIMNCEDIAMNFLISNATGKSPIKVTPRKKFVCPKCDSNGISPWDVPRLLQRSACINKFVAFFNNSPLVDSVSRHDPVLFKTPSEIDIFNPYNQVGPL</sequence>
<dbReference type="OrthoDB" id="5954868at2759"/>
<dbReference type="PANTHER" id="PTHR48261">
    <property type="entry name" value="ACETYLGLUCOSAMINYLTRANSFERASE"/>
    <property type="match status" value="1"/>
</dbReference>
<accession>A0A183DX91</accession>
<evidence type="ECO:0000313" key="7">
    <source>
        <dbReference type="EMBL" id="VDN22080.1"/>
    </source>
</evidence>
<dbReference type="SUPFAM" id="SSF53448">
    <property type="entry name" value="Nucleotide-diphospho-sugar transferases"/>
    <property type="match status" value="1"/>
</dbReference>
<dbReference type="GO" id="GO:1901135">
    <property type="term" value="P:carbohydrate derivative metabolic process"/>
    <property type="evidence" value="ECO:0007669"/>
    <property type="project" value="UniProtKB-ARBA"/>
</dbReference>
<keyword evidence="4" id="KW-0472">Membrane</keyword>
<dbReference type="InterPro" id="IPR015338">
    <property type="entry name" value="GT64_dom"/>
</dbReference>
<dbReference type="Pfam" id="PF09258">
    <property type="entry name" value="Glyco_transf_64"/>
    <property type="match status" value="1"/>
</dbReference>
<dbReference type="InterPro" id="IPR029044">
    <property type="entry name" value="Nucleotide-diphossugar_trans"/>
</dbReference>
<dbReference type="InterPro" id="IPR004263">
    <property type="entry name" value="Exostosin"/>
</dbReference>
<comment type="similarity">
    <text evidence="2">Belongs to the glycosyltransferase 47 family.</text>
</comment>
<organism evidence="9">
    <name type="scientific">Gongylonema pulchrum</name>
    <dbReference type="NCBI Taxonomy" id="637853"/>
    <lineage>
        <taxon>Eukaryota</taxon>
        <taxon>Metazoa</taxon>
        <taxon>Ecdysozoa</taxon>
        <taxon>Nematoda</taxon>
        <taxon>Chromadorea</taxon>
        <taxon>Rhabditida</taxon>
        <taxon>Spirurina</taxon>
        <taxon>Spiruromorpha</taxon>
        <taxon>Spiruroidea</taxon>
        <taxon>Gongylonematidae</taxon>
        <taxon>Gongylonema</taxon>
    </lineage>
</organism>
<dbReference type="GO" id="GO:0005789">
    <property type="term" value="C:endoplasmic reticulum membrane"/>
    <property type="evidence" value="ECO:0007669"/>
    <property type="project" value="UniProtKB-SubCell"/>
</dbReference>
<evidence type="ECO:0000256" key="5">
    <source>
        <dbReference type="ARBA" id="ARBA00023157"/>
    </source>
</evidence>
<reference evidence="9" key="1">
    <citation type="submission" date="2016-06" db="UniProtKB">
        <authorList>
            <consortium name="WormBaseParasite"/>
        </authorList>
    </citation>
    <scope>IDENTIFICATION</scope>
</reference>
<dbReference type="WBParaSite" id="GPUH_0001334701-mRNA-1">
    <property type="protein sequence ID" value="GPUH_0001334701-mRNA-1"/>
    <property type="gene ID" value="GPUH_0001334701"/>
</dbReference>
<evidence type="ECO:0000256" key="1">
    <source>
        <dbReference type="ARBA" id="ARBA00004648"/>
    </source>
</evidence>
<keyword evidence="5" id="KW-1015">Disulfide bond</keyword>
<dbReference type="PANTHER" id="PTHR48261:SF2">
    <property type="entry name" value="ACETYLGLUCOSAMINYLTRANSFERASE"/>
    <property type="match status" value="1"/>
</dbReference>
<dbReference type="GO" id="GO:0016757">
    <property type="term" value="F:glycosyltransferase activity"/>
    <property type="evidence" value="ECO:0007669"/>
    <property type="project" value="InterPro"/>
</dbReference>
<reference evidence="7 8" key="2">
    <citation type="submission" date="2018-11" db="EMBL/GenBank/DDBJ databases">
        <authorList>
            <consortium name="Pathogen Informatics"/>
        </authorList>
    </citation>
    <scope>NUCLEOTIDE SEQUENCE [LARGE SCALE GENOMIC DNA]</scope>
</reference>
<evidence type="ECO:0000259" key="6">
    <source>
        <dbReference type="Pfam" id="PF09258"/>
    </source>
</evidence>
<dbReference type="EMBL" id="UYRT01080121">
    <property type="protein sequence ID" value="VDN22080.1"/>
    <property type="molecule type" value="Genomic_DNA"/>
</dbReference>
<dbReference type="Gene3D" id="3.90.550.10">
    <property type="entry name" value="Spore Coat Polysaccharide Biosynthesis Protein SpsA, Chain A"/>
    <property type="match status" value="1"/>
</dbReference>
<feature type="domain" description="Glycosyl transferase 64" evidence="6">
    <location>
        <begin position="169"/>
        <end position="317"/>
    </location>
</feature>
<protein>
    <submittedName>
        <fullName evidence="9">Glyco_transf_64 domain-containing protein</fullName>
    </submittedName>
</protein>
<dbReference type="AlphaFoldDB" id="A0A183DX91"/>
<evidence type="ECO:0000256" key="3">
    <source>
        <dbReference type="ARBA" id="ARBA00022679"/>
    </source>
</evidence>
<comment type="subcellular location">
    <subcellularLocation>
        <location evidence="1">Endoplasmic reticulum membrane</location>
        <topology evidence="1">Single-pass type II membrane protein</topology>
    </subcellularLocation>
</comment>
<evidence type="ECO:0000313" key="8">
    <source>
        <dbReference type="Proteomes" id="UP000271098"/>
    </source>
</evidence>
<keyword evidence="8" id="KW-1185">Reference proteome</keyword>
<evidence type="ECO:0000313" key="9">
    <source>
        <dbReference type="WBParaSite" id="GPUH_0001334701-mRNA-1"/>
    </source>
</evidence>